<dbReference type="Proteomes" id="UP001281147">
    <property type="component" value="Unassembled WGS sequence"/>
</dbReference>
<protein>
    <submittedName>
        <fullName evidence="1">Uncharacterized protein</fullName>
    </submittedName>
</protein>
<organism evidence="1 2">
    <name type="scientific">Vermiconidia calcicola</name>
    <dbReference type="NCBI Taxonomy" id="1690605"/>
    <lineage>
        <taxon>Eukaryota</taxon>
        <taxon>Fungi</taxon>
        <taxon>Dikarya</taxon>
        <taxon>Ascomycota</taxon>
        <taxon>Pezizomycotina</taxon>
        <taxon>Dothideomycetes</taxon>
        <taxon>Dothideomycetidae</taxon>
        <taxon>Mycosphaerellales</taxon>
        <taxon>Extremaceae</taxon>
        <taxon>Vermiconidia</taxon>
    </lineage>
</organism>
<name>A0ACC3MKQ1_9PEZI</name>
<dbReference type="EMBL" id="JAUTXU010000218">
    <property type="protein sequence ID" value="KAK3697886.1"/>
    <property type="molecule type" value="Genomic_DNA"/>
</dbReference>
<evidence type="ECO:0000313" key="1">
    <source>
        <dbReference type="EMBL" id="KAK3697886.1"/>
    </source>
</evidence>
<comment type="caution">
    <text evidence="1">The sequence shown here is derived from an EMBL/GenBank/DDBJ whole genome shotgun (WGS) entry which is preliminary data.</text>
</comment>
<accession>A0ACC3MKQ1</accession>
<gene>
    <name evidence="1" type="ORF">LTR37_017203</name>
</gene>
<proteinExistence type="predicted"/>
<sequence>MRKHFQKAEDESSEKEDEGEGVLDVEAEETSDNVVNDENFRIASALLRWPRTPSRHSVKGYELCCEARRPLGQKRSENRLQGVTNGIELALQSVVERPEGAGQGVKCQALQRPCAEQLSARMVPHRKDRAGVPADRNQ</sequence>
<keyword evidence="2" id="KW-1185">Reference proteome</keyword>
<reference evidence="1" key="1">
    <citation type="submission" date="2023-07" db="EMBL/GenBank/DDBJ databases">
        <title>Black Yeasts Isolated from many extreme environments.</title>
        <authorList>
            <person name="Coleine C."/>
            <person name="Stajich J.E."/>
            <person name="Selbmann L."/>
        </authorList>
    </citation>
    <scope>NUCLEOTIDE SEQUENCE</scope>
    <source>
        <strain evidence="1">CCFEE 5714</strain>
    </source>
</reference>
<evidence type="ECO:0000313" key="2">
    <source>
        <dbReference type="Proteomes" id="UP001281147"/>
    </source>
</evidence>